<evidence type="ECO:0000313" key="4">
    <source>
        <dbReference type="Proteomes" id="UP000282656"/>
    </source>
</evidence>
<dbReference type="OrthoDB" id="116992at2"/>
<keyword evidence="4" id="KW-1185">Reference proteome</keyword>
<feature type="signal peptide" evidence="2">
    <location>
        <begin position="1"/>
        <end position="25"/>
    </location>
</feature>
<proteinExistence type="predicted"/>
<accession>A0A3A8QH07</accession>
<sequence length="294" mass="31574">MRMARHPLKTLTVVCGLLVGAFARAAPPPELPPGVKPLLETAQAINNGLTQTSYAYTQTPDGQPLIQQQEDGWTAYTDCSGWVSYLVGKVLPSQYAAVMKFKTEEFPKEKKRPWPRAYVWQAWFQSLGTSPAPGAPFTAVTDLRQVQPGDIIAWCLGHWCQGGTGHNKDTGHILLVMGPATQVSPAGDGAPAVWAVPVLDASTLKHHAAHGTSVLPLKALRSFAGCGKDYDPRKYQPGQTPTCGGLGPGALHFQVDDQGAPTAFQFGPKNNFHPKPPENGRISIGRPVMQAPAR</sequence>
<dbReference type="Proteomes" id="UP000282656">
    <property type="component" value="Unassembled WGS sequence"/>
</dbReference>
<evidence type="ECO:0000313" key="3">
    <source>
        <dbReference type="EMBL" id="RKH67238.1"/>
    </source>
</evidence>
<dbReference type="EMBL" id="RAWM01000052">
    <property type="protein sequence ID" value="RKH67238.1"/>
    <property type="molecule type" value="Genomic_DNA"/>
</dbReference>
<evidence type="ECO:0000256" key="1">
    <source>
        <dbReference type="SAM" id="MobiDB-lite"/>
    </source>
</evidence>
<reference evidence="4" key="1">
    <citation type="submission" date="2018-09" db="EMBL/GenBank/DDBJ databases">
        <authorList>
            <person name="Livingstone P.G."/>
            <person name="Whitworth D.E."/>
        </authorList>
    </citation>
    <scope>NUCLEOTIDE SEQUENCE [LARGE SCALE GENOMIC DNA]</scope>
    <source>
        <strain evidence="4">AB047A</strain>
    </source>
</reference>
<evidence type="ECO:0008006" key="5">
    <source>
        <dbReference type="Google" id="ProtNLM"/>
    </source>
</evidence>
<gene>
    <name evidence="3" type="ORF">D7X96_19925</name>
</gene>
<organism evidence="3 4">
    <name type="scientific">Corallococcus interemptor</name>
    <dbReference type="NCBI Taxonomy" id="2316720"/>
    <lineage>
        <taxon>Bacteria</taxon>
        <taxon>Pseudomonadati</taxon>
        <taxon>Myxococcota</taxon>
        <taxon>Myxococcia</taxon>
        <taxon>Myxococcales</taxon>
        <taxon>Cystobacterineae</taxon>
        <taxon>Myxococcaceae</taxon>
        <taxon>Corallococcus</taxon>
    </lineage>
</organism>
<name>A0A3A8QH07_9BACT</name>
<dbReference type="RefSeq" id="WP_121770457.1">
    <property type="nucleotide sequence ID" value="NZ_RAWM01000052.1"/>
</dbReference>
<keyword evidence="2" id="KW-0732">Signal</keyword>
<comment type="caution">
    <text evidence="3">The sequence shown here is derived from an EMBL/GenBank/DDBJ whole genome shotgun (WGS) entry which is preliminary data.</text>
</comment>
<feature type="region of interest" description="Disordered" evidence="1">
    <location>
        <begin position="271"/>
        <end position="294"/>
    </location>
</feature>
<protein>
    <recommendedName>
        <fullName evidence="5">DUF2272 domain-containing protein</fullName>
    </recommendedName>
</protein>
<feature type="chain" id="PRO_5017473992" description="DUF2272 domain-containing protein" evidence="2">
    <location>
        <begin position="26"/>
        <end position="294"/>
    </location>
</feature>
<dbReference type="AlphaFoldDB" id="A0A3A8QH07"/>
<evidence type="ECO:0000256" key="2">
    <source>
        <dbReference type="SAM" id="SignalP"/>
    </source>
</evidence>